<sequence length="198" mass="21916">MSKDDFIFEDSLVISLHGDKIMSSFSPIARELPPCYIDIFKVKRSITQSGRLHLAVSYQYQILAKGEFAVDPSSIPAVIECANALIAEARASHPRLLGCGARILSPENEKLAQKLCDSLERKLAAWAQRDLFKSSPDWDYRACVDAVAHARTAIRERDSIRLRAVLTKLGVLGTQSGVDEISVTSRALSRIAEHVLPR</sequence>
<organism evidence="1 2">
    <name type="scientific">Microvirga aerophila</name>
    <dbReference type="NCBI Taxonomy" id="670291"/>
    <lineage>
        <taxon>Bacteria</taxon>
        <taxon>Pseudomonadati</taxon>
        <taxon>Pseudomonadota</taxon>
        <taxon>Alphaproteobacteria</taxon>
        <taxon>Hyphomicrobiales</taxon>
        <taxon>Methylobacteriaceae</taxon>
        <taxon>Microvirga</taxon>
    </lineage>
</organism>
<evidence type="ECO:0000313" key="1">
    <source>
        <dbReference type="EMBL" id="GEO19004.1"/>
    </source>
</evidence>
<comment type="caution">
    <text evidence="1">The sequence shown here is derived from an EMBL/GenBank/DDBJ whole genome shotgun (WGS) entry which is preliminary data.</text>
</comment>
<accession>A0A512C473</accession>
<name>A0A512C473_9HYPH</name>
<dbReference type="RefSeq" id="WP_210250180.1">
    <property type="nucleotide sequence ID" value="NZ_BJYU01000293.1"/>
</dbReference>
<dbReference type="AlphaFoldDB" id="A0A512C473"/>
<evidence type="ECO:0000313" key="2">
    <source>
        <dbReference type="Proteomes" id="UP000321085"/>
    </source>
</evidence>
<dbReference type="Proteomes" id="UP000321085">
    <property type="component" value="Unassembled WGS sequence"/>
</dbReference>
<dbReference type="EMBL" id="BJYU01000293">
    <property type="protein sequence ID" value="GEO19004.1"/>
    <property type="molecule type" value="Genomic_DNA"/>
</dbReference>
<gene>
    <name evidence="1" type="ORF">MAE02_67000</name>
</gene>
<protein>
    <submittedName>
        <fullName evidence="1">Uncharacterized protein</fullName>
    </submittedName>
</protein>
<keyword evidence="2" id="KW-1185">Reference proteome</keyword>
<reference evidence="1 2" key="1">
    <citation type="submission" date="2019-07" db="EMBL/GenBank/DDBJ databases">
        <title>Whole genome shotgun sequence of Microvirga aerophila NBRC 106136.</title>
        <authorList>
            <person name="Hosoyama A."/>
            <person name="Uohara A."/>
            <person name="Ohji S."/>
            <person name="Ichikawa N."/>
        </authorList>
    </citation>
    <scope>NUCLEOTIDE SEQUENCE [LARGE SCALE GENOMIC DNA]</scope>
    <source>
        <strain evidence="1 2">NBRC 106136</strain>
    </source>
</reference>
<proteinExistence type="predicted"/>